<dbReference type="SMART" id="SM00028">
    <property type="entry name" value="TPR"/>
    <property type="match status" value="3"/>
</dbReference>
<dbReference type="Proteomes" id="UP000287908">
    <property type="component" value="Unassembled WGS sequence"/>
</dbReference>
<name>A0A432Z7E4_9GAMM</name>
<reference evidence="7 8" key="1">
    <citation type="journal article" date="2011" name="Front. Microbiol.">
        <title>Genomic signatures of strain selection and enhancement in Bacillus atrophaeus var. globigii, a historical biowarfare simulant.</title>
        <authorList>
            <person name="Gibbons H.S."/>
            <person name="Broomall S.M."/>
            <person name="McNew L.A."/>
            <person name="Daligault H."/>
            <person name="Chapman C."/>
            <person name="Bruce D."/>
            <person name="Karavis M."/>
            <person name="Krepps M."/>
            <person name="McGregor P.A."/>
            <person name="Hong C."/>
            <person name="Park K.H."/>
            <person name="Akmal A."/>
            <person name="Feldman A."/>
            <person name="Lin J.S."/>
            <person name="Chang W.E."/>
            <person name="Higgs B.W."/>
            <person name="Demirev P."/>
            <person name="Lindquist J."/>
            <person name="Liem A."/>
            <person name="Fochler E."/>
            <person name="Read T.D."/>
            <person name="Tapia R."/>
            <person name="Johnson S."/>
            <person name="Bishop-Lilly K.A."/>
            <person name="Detter C."/>
            <person name="Han C."/>
            <person name="Sozhamannan S."/>
            <person name="Rosenzweig C.N."/>
            <person name="Skowronski E.W."/>
        </authorList>
    </citation>
    <scope>NUCLEOTIDE SEQUENCE [LARGE SCALE GENOMIC DNA]</scope>
    <source>
        <strain evidence="7 8">CL-SP19</strain>
    </source>
</reference>
<dbReference type="InterPro" id="IPR011990">
    <property type="entry name" value="TPR-like_helical_dom_sf"/>
</dbReference>
<dbReference type="AlphaFoldDB" id="A0A432Z7E4"/>
<accession>A0A432Z7E4</accession>
<dbReference type="CDD" id="cd01949">
    <property type="entry name" value="GGDEF"/>
    <property type="match status" value="1"/>
</dbReference>
<keyword evidence="8" id="KW-1185">Reference proteome</keyword>
<keyword evidence="4" id="KW-0175">Coiled coil</keyword>
<dbReference type="InterPro" id="IPR019734">
    <property type="entry name" value="TPR_rpt"/>
</dbReference>
<keyword evidence="5" id="KW-0472">Membrane</keyword>
<dbReference type="PANTHER" id="PTHR45138:SF9">
    <property type="entry name" value="DIGUANYLATE CYCLASE DGCM-RELATED"/>
    <property type="match status" value="1"/>
</dbReference>
<dbReference type="SUPFAM" id="SSF48452">
    <property type="entry name" value="TPR-like"/>
    <property type="match status" value="2"/>
</dbReference>
<feature type="coiled-coil region" evidence="4">
    <location>
        <begin position="349"/>
        <end position="492"/>
    </location>
</feature>
<dbReference type="InterPro" id="IPR000160">
    <property type="entry name" value="GGDEF_dom"/>
</dbReference>
<dbReference type="Gene3D" id="1.25.40.10">
    <property type="entry name" value="Tetratricopeptide repeat domain"/>
    <property type="match status" value="2"/>
</dbReference>
<organism evidence="7 8">
    <name type="scientific">Idiomarina seosinensis</name>
    <dbReference type="NCBI Taxonomy" id="281739"/>
    <lineage>
        <taxon>Bacteria</taxon>
        <taxon>Pseudomonadati</taxon>
        <taxon>Pseudomonadota</taxon>
        <taxon>Gammaproteobacteria</taxon>
        <taxon>Alteromonadales</taxon>
        <taxon>Idiomarinaceae</taxon>
        <taxon>Idiomarina</taxon>
    </lineage>
</organism>
<evidence type="ECO:0000256" key="2">
    <source>
        <dbReference type="ARBA" id="ARBA00012528"/>
    </source>
</evidence>
<evidence type="ECO:0000256" key="5">
    <source>
        <dbReference type="SAM" id="Phobius"/>
    </source>
</evidence>
<dbReference type="EC" id="2.7.7.65" evidence="2"/>
<evidence type="ECO:0000256" key="4">
    <source>
        <dbReference type="SAM" id="Coils"/>
    </source>
</evidence>
<comment type="cofactor">
    <cofactor evidence="1">
        <name>Mg(2+)</name>
        <dbReference type="ChEBI" id="CHEBI:18420"/>
    </cofactor>
</comment>
<dbReference type="Pfam" id="PF00990">
    <property type="entry name" value="GGDEF"/>
    <property type="match status" value="1"/>
</dbReference>
<dbReference type="SMART" id="SM00267">
    <property type="entry name" value="GGDEF"/>
    <property type="match status" value="1"/>
</dbReference>
<dbReference type="EMBL" id="PIQF01000004">
    <property type="protein sequence ID" value="RUO73753.1"/>
    <property type="molecule type" value="Genomic_DNA"/>
</dbReference>
<dbReference type="InterPro" id="IPR050469">
    <property type="entry name" value="Diguanylate_Cyclase"/>
</dbReference>
<feature type="domain" description="GGDEF" evidence="6">
    <location>
        <begin position="518"/>
        <end position="656"/>
    </location>
</feature>
<evidence type="ECO:0000259" key="6">
    <source>
        <dbReference type="PROSITE" id="PS50887"/>
    </source>
</evidence>
<dbReference type="Gene3D" id="3.30.70.270">
    <property type="match status" value="1"/>
</dbReference>
<dbReference type="InterPro" id="IPR043128">
    <property type="entry name" value="Rev_trsase/Diguanyl_cyclase"/>
</dbReference>
<evidence type="ECO:0000256" key="3">
    <source>
        <dbReference type="ARBA" id="ARBA00034247"/>
    </source>
</evidence>
<keyword evidence="5" id="KW-0812">Transmembrane</keyword>
<gene>
    <name evidence="7" type="ORF">CWI81_12085</name>
</gene>
<comment type="catalytic activity">
    <reaction evidence="3">
        <text>2 GTP = 3',3'-c-di-GMP + 2 diphosphate</text>
        <dbReference type="Rhea" id="RHEA:24898"/>
        <dbReference type="ChEBI" id="CHEBI:33019"/>
        <dbReference type="ChEBI" id="CHEBI:37565"/>
        <dbReference type="ChEBI" id="CHEBI:58805"/>
        <dbReference type="EC" id="2.7.7.65"/>
    </reaction>
</comment>
<comment type="caution">
    <text evidence="7">The sequence shown here is derived from an EMBL/GenBank/DDBJ whole genome shotgun (WGS) entry which is preliminary data.</text>
</comment>
<feature type="transmembrane region" description="Helical" evidence="5">
    <location>
        <begin position="449"/>
        <end position="470"/>
    </location>
</feature>
<keyword evidence="5" id="KW-1133">Transmembrane helix</keyword>
<dbReference type="FunFam" id="3.30.70.270:FF:000001">
    <property type="entry name" value="Diguanylate cyclase domain protein"/>
    <property type="match status" value="1"/>
</dbReference>
<evidence type="ECO:0000256" key="1">
    <source>
        <dbReference type="ARBA" id="ARBA00001946"/>
    </source>
</evidence>
<dbReference type="GO" id="GO:0052621">
    <property type="term" value="F:diguanylate cyclase activity"/>
    <property type="evidence" value="ECO:0007669"/>
    <property type="project" value="UniProtKB-EC"/>
</dbReference>
<proteinExistence type="predicted"/>
<sequence>MNIITKSLLPNPRTGCSYRVLLFMVILLLPAIGYAQKVVDPELKSPALEQRLDDYLKLPSDADVESKQFLAEIIDDVSEKTPIMTRVRAMSYWAGELSYEEDFEAAYQVLNDLSEPVENSGAIDPQAELLATRVDLLTRQGKRGEAFLLVPKLERLLEQTSSPRIRYYAHNLLASVYTQWERYDTALSNLLSAQQALGEMESTLNTGRRLYLLSQIADIQTRLEQWKSAINTVEENVSTAVAEGFDGIAYNLWFTKYYAQTSSKKYEQSLESLAKAFAIAEKHDFMADQVIILNNFGDAYMKLGQYEKGIAHLQEAKALAKQTDYQEMAATIDFNLGYIAVKQGDSLGIKQMEQMLKKFRETLPDSELEVVLGEMADAYGLVGNYQAQAKLLKERIDLKQELLQQSQSENLATLQAVYKSRDKAQQIDLLEQQNELKEQQIQNNKQKQLIWLLLAIVGLVSIALVVMLYLKSKRANQLLNKANEQLADQSQRDPLTGLWNRRALQEAMQSRSQLQQTSTDGLILLDIDYFKKINDVYGHAIGDTVLKEIARRLQNVCRGSDRLIRWGGEEFLFYVKDIDLEQLQQLAARVLHAVGTDPIKVDKHMIQMTATVGFIQLPFAGVSEEFVDWERTLQIADMALYSGKAHGRNRACGVAGLNVDYETAKHALENDFSEAIEQGWVSIVTIPGPK</sequence>
<dbReference type="InterPro" id="IPR029787">
    <property type="entry name" value="Nucleotide_cyclase"/>
</dbReference>
<dbReference type="PANTHER" id="PTHR45138">
    <property type="entry name" value="REGULATORY COMPONENTS OF SENSORY TRANSDUCTION SYSTEM"/>
    <property type="match status" value="1"/>
</dbReference>
<feature type="coiled-coil region" evidence="4">
    <location>
        <begin position="216"/>
        <end position="243"/>
    </location>
</feature>
<dbReference type="SUPFAM" id="SSF55073">
    <property type="entry name" value="Nucleotide cyclase"/>
    <property type="match status" value="1"/>
</dbReference>
<protein>
    <recommendedName>
        <fullName evidence="2">diguanylate cyclase</fullName>
        <ecNumber evidence="2">2.7.7.65</ecNumber>
    </recommendedName>
</protein>
<evidence type="ECO:0000313" key="8">
    <source>
        <dbReference type="Proteomes" id="UP000287908"/>
    </source>
</evidence>
<evidence type="ECO:0000313" key="7">
    <source>
        <dbReference type="EMBL" id="RUO73753.1"/>
    </source>
</evidence>
<dbReference type="NCBIfam" id="TIGR00254">
    <property type="entry name" value="GGDEF"/>
    <property type="match status" value="1"/>
</dbReference>
<dbReference type="PROSITE" id="PS50887">
    <property type="entry name" value="GGDEF"/>
    <property type="match status" value="1"/>
</dbReference>